<feature type="transmembrane region" description="Helical" evidence="10">
    <location>
        <begin position="191"/>
        <end position="216"/>
    </location>
</feature>
<name>A0AAD5AEP5_SILAS</name>
<keyword evidence="4 9" id="KW-0812">Transmembrane</keyword>
<keyword evidence="5 9" id="KW-0303">Gap junction</keyword>
<evidence type="ECO:0000313" key="13">
    <source>
        <dbReference type="EMBL" id="KAI5615063.1"/>
    </source>
</evidence>
<comment type="caution">
    <text evidence="13">The sequence shown here is derived from an EMBL/GenBank/DDBJ whole genome shotgun (WGS) entry which is preliminary data.</text>
</comment>
<evidence type="ECO:0000256" key="5">
    <source>
        <dbReference type="ARBA" id="ARBA00022868"/>
    </source>
</evidence>
<evidence type="ECO:0000256" key="8">
    <source>
        <dbReference type="ARBA" id="ARBA00023136"/>
    </source>
</evidence>
<dbReference type="InterPro" id="IPR013092">
    <property type="entry name" value="Connexin_N"/>
</dbReference>
<dbReference type="EMBL" id="MU556250">
    <property type="protein sequence ID" value="KAI5615063.1"/>
    <property type="molecule type" value="Genomic_DNA"/>
</dbReference>
<evidence type="ECO:0000256" key="7">
    <source>
        <dbReference type="ARBA" id="ARBA00022989"/>
    </source>
</evidence>
<proteinExistence type="inferred from homology"/>
<dbReference type="Pfam" id="PF00029">
    <property type="entry name" value="Connexin"/>
    <property type="match status" value="1"/>
</dbReference>
<dbReference type="SMART" id="SM01089">
    <property type="entry name" value="Connexin_CCC"/>
    <property type="match status" value="1"/>
</dbReference>
<dbReference type="PROSITE" id="PS00408">
    <property type="entry name" value="CONNEXINS_2"/>
    <property type="match status" value="1"/>
</dbReference>
<dbReference type="GO" id="GO:0005922">
    <property type="term" value="C:connexin complex"/>
    <property type="evidence" value="ECO:0007669"/>
    <property type="project" value="InterPro"/>
</dbReference>
<evidence type="ECO:0000313" key="14">
    <source>
        <dbReference type="Proteomes" id="UP001205998"/>
    </source>
</evidence>
<comment type="function">
    <text evidence="9">One gap junction consists of a cluster of closely packed pairs of transmembrane channels, the connexons, through which materials of low MW diffuse from one cell to a neighboring cell.</text>
</comment>
<protein>
    <recommendedName>
        <fullName evidence="9">Gap junction protein</fullName>
    </recommendedName>
</protein>
<keyword evidence="14" id="KW-1185">Reference proteome</keyword>
<dbReference type="InterPro" id="IPR017990">
    <property type="entry name" value="Connexin_CS"/>
</dbReference>
<dbReference type="PANTHER" id="PTHR11984:SF109">
    <property type="entry name" value="CONNEXIN 28.1-RELATED"/>
    <property type="match status" value="1"/>
</dbReference>
<evidence type="ECO:0000256" key="10">
    <source>
        <dbReference type="SAM" id="Phobius"/>
    </source>
</evidence>
<dbReference type="InterPro" id="IPR038359">
    <property type="entry name" value="Connexin_N_sf"/>
</dbReference>
<feature type="domain" description="Connexin N-terminal" evidence="11">
    <location>
        <begin position="43"/>
        <end position="76"/>
    </location>
</feature>
<reference evidence="13" key="1">
    <citation type="submission" date="2018-07" db="EMBL/GenBank/DDBJ databases">
        <title>Comparative genomics of catfishes provides insights into carnivory and benthic adaptation.</title>
        <authorList>
            <person name="Zhang Y."/>
            <person name="Wang D."/>
            <person name="Peng Z."/>
            <person name="Zheng S."/>
            <person name="Shao F."/>
            <person name="Tao W."/>
        </authorList>
    </citation>
    <scope>NUCLEOTIDE SEQUENCE</scope>
    <source>
        <strain evidence="13">Chongqing</strain>
    </source>
</reference>
<dbReference type="GO" id="GO:0007267">
    <property type="term" value="P:cell-cell signaling"/>
    <property type="evidence" value="ECO:0007669"/>
    <property type="project" value="TreeGrafter"/>
</dbReference>
<feature type="transmembrane region" description="Helical" evidence="10">
    <location>
        <begin position="78"/>
        <end position="100"/>
    </location>
</feature>
<feature type="transmembrane region" description="Helical" evidence="10">
    <location>
        <begin position="135"/>
        <end position="159"/>
    </location>
</feature>
<evidence type="ECO:0000256" key="9">
    <source>
        <dbReference type="RuleBase" id="RU000630"/>
    </source>
</evidence>
<evidence type="ECO:0000259" key="11">
    <source>
        <dbReference type="SMART" id="SM00037"/>
    </source>
</evidence>
<feature type="domain" description="Connexin cysteine-rich" evidence="12">
    <location>
        <begin position="148"/>
        <end position="214"/>
    </location>
</feature>
<evidence type="ECO:0000256" key="1">
    <source>
        <dbReference type="ARBA" id="ARBA00004610"/>
    </source>
</evidence>
<evidence type="ECO:0000256" key="6">
    <source>
        <dbReference type="ARBA" id="ARBA00022949"/>
    </source>
</evidence>
<keyword evidence="7 10" id="KW-1133">Transmembrane helix</keyword>
<comment type="subunit">
    <text evidence="9">A connexon is composed of a hexamer of connexins.</text>
</comment>
<evidence type="ECO:0000256" key="4">
    <source>
        <dbReference type="ARBA" id="ARBA00022692"/>
    </source>
</evidence>
<gene>
    <name evidence="13" type="ORF">C0J50_3288</name>
</gene>
<dbReference type="Gene3D" id="1.20.1440.80">
    <property type="entry name" value="Gap junction channel protein cysteine-rich domain"/>
    <property type="match status" value="1"/>
</dbReference>
<dbReference type="InterPro" id="IPR000500">
    <property type="entry name" value="Connexin"/>
</dbReference>
<evidence type="ECO:0000256" key="2">
    <source>
        <dbReference type="ARBA" id="ARBA00004651"/>
    </source>
</evidence>
<keyword evidence="8 10" id="KW-0472">Membrane</keyword>
<dbReference type="GO" id="GO:0005243">
    <property type="term" value="F:gap junction channel activity"/>
    <property type="evidence" value="ECO:0007669"/>
    <property type="project" value="TreeGrafter"/>
</dbReference>
<dbReference type="InterPro" id="IPR019570">
    <property type="entry name" value="Connexin_CCC"/>
</dbReference>
<dbReference type="SMART" id="SM00037">
    <property type="entry name" value="CNX"/>
    <property type="match status" value="1"/>
</dbReference>
<keyword evidence="3" id="KW-1003">Cell membrane</keyword>
<dbReference type="Proteomes" id="UP001205998">
    <property type="component" value="Unassembled WGS sequence"/>
</dbReference>
<sequence length="256" mass="29857">MGGWNFLCTLLDNVQSISTVIGKIWIRVLFIFRILILATAAEVIWVDKKSSLVCNIQQPGCENICYDWKFPISQIRFWVLQVIFVSMPMLLYLCYVIHVIHQEKNLRIKQHDKKTKKAAKYTNEQRHMKIKGKLLGSYITQLFFRIVFELVFIVGQYYLYGFIMSRGFSCGATPCPLSVDCYMSRPTEKNIFNILMMVVACVSVLLNVMEVFCLLCRERKNKRSMRNTASDEDLSLSSYCQPKLETEDHLKQNKMI</sequence>
<dbReference type="AlphaFoldDB" id="A0AAD5AEP5"/>
<evidence type="ECO:0000256" key="3">
    <source>
        <dbReference type="ARBA" id="ARBA00022475"/>
    </source>
</evidence>
<comment type="similarity">
    <text evidence="9">Belongs to the connexin family.</text>
</comment>
<keyword evidence="6" id="KW-0965">Cell junction</keyword>
<evidence type="ECO:0000259" key="12">
    <source>
        <dbReference type="SMART" id="SM01089"/>
    </source>
</evidence>
<comment type="subcellular location">
    <subcellularLocation>
        <location evidence="1">Cell junction</location>
        <location evidence="1">Gap junction</location>
    </subcellularLocation>
    <subcellularLocation>
        <location evidence="2 9">Cell membrane</location>
        <topology evidence="2 9">Multi-pass membrane protein</topology>
    </subcellularLocation>
</comment>
<organism evidence="13 14">
    <name type="scientific">Silurus asotus</name>
    <name type="common">Amur catfish</name>
    <name type="synonym">Parasilurus asotus</name>
    <dbReference type="NCBI Taxonomy" id="30991"/>
    <lineage>
        <taxon>Eukaryota</taxon>
        <taxon>Metazoa</taxon>
        <taxon>Chordata</taxon>
        <taxon>Craniata</taxon>
        <taxon>Vertebrata</taxon>
        <taxon>Euteleostomi</taxon>
        <taxon>Actinopterygii</taxon>
        <taxon>Neopterygii</taxon>
        <taxon>Teleostei</taxon>
        <taxon>Ostariophysi</taxon>
        <taxon>Siluriformes</taxon>
        <taxon>Siluridae</taxon>
        <taxon>Silurus</taxon>
    </lineage>
</organism>
<dbReference type="PRINTS" id="PR00206">
    <property type="entry name" value="CONNEXIN"/>
</dbReference>
<dbReference type="PANTHER" id="PTHR11984">
    <property type="entry name" value="CONNEXIN"/>
    <property type="match status" value="1"/>
</dbReference>
<feature type="transmembrane region" description="Helical" evidence="10">
    <location>
        <begin position="24"/>
        <end position="45"/>
    </location>
</feature>
<accession>A0AAD5AEP5</accession>